<dbReference type="Pfam" id="PF13416">
    <property type="entry name" value="SBP_bac_8"/>
    <property type="match status" value="1"/>
</dbReference>
<keyword evidence="2" id="KW-0574">Periplasm</keyword>
<dbReference type="PANTHER" id="PTHR30006">
    <property type="entry name" value="THIAMINE-BINDING PERIPLASMIC PROTEIN-RELATED"/>
    <property type="match status" value="1"/>
</dbReference>
<dbReference type="RefSeq" id="WP_143273857.1">
    <property type="nucleotide sequence ID" value="NZ_NAFJ01000149.1"/>
</dbReference>
<proteinExistence type="predicted"/>
<evidence type="ECO:0000256" key="1">
    <source>
        <dbReference type="ARBA" id="ARBA00022729"/>
    </source>
</evidence>
<dbReference type="PANTHER" id="PTHR30006:SF2">
    <property type="entry name" value="ABC TRANSPORTER SUBSTRATE-BINDING PROTEIN"/>
    <property type="match status" value="1"/>
</dbReference>
<keyword evidence="1 3" id="KW-0732">Signal</keyword>
<organism evidence="4 5">
    <name type="scientific">Bradyrhizobium canariense</name>
    <dbReference type="NCBI Taxonomy" id="255045"/>
    <lineage>
        <taxon>Bacteria</taxon>
        <taxon>Pseudomonadati</taxon>
        <taxon>Pseudomonadota</taxon>
        <taxon>Alphaproteobacteria</taxon>
        <taxon>Hyphomicrobiales</taxon>
        <taxon>Nitrobacteraceae</taxon>
        <taxon>Bradyrhizobium</taxon>
    </lineage>
</organism>
<dbReference type="InterPro" id="IPR006311">
    <property type="entry name" value="TAT_signal"/>
</dbReference>
<keyword evidence="5" id="KW-1185">Reference proteome</keyword>
<evidence type="ECO:0000256" key="3">
    <source>
        <dbReference type="SAM" id="SignalP"/>
    </source>
</evidence>
<dbReference type="InterPro" id="IPR006059">
    <property type="entry name" value="SBP"/>
</dbReference>
<accession>A0ABX3X2W5</accession>
<name>A0ABX3X2W5_9BRAD</name>
<feature type="chain" id="PRO_5046915847" description="Spermidine/putrescine transport system substrate-binding protein" evidence="3">
    <location>
        <begin position="27"/>
        <end position="351"/>
    </location>
</feature>
<protein>
    <recommendedName>
        <fullName evidence="6">Spermidine/putrescine transport system substrate-binding protein</fullName>
    </recommendedName>
</protein>
<comment type="caution">
    <text evidence="4">The sequence shown here is derived from an EMBL/GenBank/DDBJ whole genome shotgun (WGS) entry which is preliminary data.</text>
</comment>
<feature type="signal peptide" evidence="3">
    <location>
        <begin position="1"/>
        <end position="26"/>
    </location>
</feature>
<sequence>MIKRRTFLQVAATATAGALAAPYVHAESKKFSGITLRVNGYGGRYDEALKKSVAAPLEERYGLKVQFIAGTTSADFVKLIANRDNPPYDLFMGDSPNMVELTKAGMIEEIRASEVPNVKRILPDFREFGHFGVPFSVASVIPVYNSKYIKQPIASYSDIARPDLVGRAVVMASATYGSLLTLLGLADENGGSIENVEPAFKVMSAAKTNIVALAQTNVAEIQMFQNEEVYAGIFWDGRAHELRTKGLPIVTVVPPKGVYSVTTYINVVKGIKSPEAAYAYAEQLLSDEGVLGVPRALRYGVTTDVALPEELRQDLLFNSQARIALKKKVDWEKLIANRSAWTEELNKIIRS</sequence>
<reference evidence="4 5" key="1">
    <citation type="submission" date="2017-03" db="EMBL/GenBank/DDBJ databases">
        <title>Whole genome sequences of fourteen strains of Bradyrhizobium canariense and one strain of Bradyrhizobium japonicum isolated from Lupinus (Papilionoideae: Genisteae) species in Algeria.</title>
        <authorList>
            <person name="Crovadore J."/>
            <person name="Chekireb D."/>
            <person name="Brachmann A."/>
            <person name="Chablais R."/>
            <person name="Cochard B."/>
            <person name="Lefort F."/>
        </authorList>
    </citation>
    <scope>NUCLEOTIDE SEQUENCE [LARGE SCALE GENOMIC DNA]</scope>
    <source>
        <strain evidence="4 5">UBMAN05</strain>
    </source>
</reference>
<dbReference type="EMBL" id="NAFK01000160">
    <property type="protein sequence ID" value="OSJ28706.1"/>
    <property type="molecule type" value="Genomic_DNA"/>
</dbReference>
<dbReference type="Proteomes" id="UP000193884">
    <property type="component" value="Unassembled WGS sequence"/>
</dbReference>
<dbReference type="SUPFAM" id="SSF53850">
    <property type="entry name" value="Periplasmic binding protein-like II"/>
    <property type="match status" value="1"/>
</dbReference>
<evidence type="ECO:0000313" key="4">
    <source>
        <dbReference type="EMBL" id="OSJ28706.1"/>
    </source>
</evidence>
<gene>
    <name evidence="4" type="ORF">BST63_16175</name>
</gene>
<dbReference type="Gene3D" id="3.40.190.10">
    <property type="entry name" value="Periplasmic binding protein-like II"/>
    <property type="match status" value="2"/>
</dbReference>
<evidence type="ECO:0008006" key="6">
    <source>
        <dbReference type="Google" id="ProtNLM"/>
    </source>
</evidence>
<dbReference type="PROSITE" id="PS51318">
    <property type="entry name" value="TAT"/>
    <property type="match status" value="1"/>
</dbReference>
<evidence type="ECO:0000313" key="5">
    <source>
        <dbReference type="Proteomes" id="UP000193884"/>
    </source>
</evidence>
<evidence type="ECO:0000256" key="2">
    <source>
        <dbReference type="ARBA" id="ARBA00022764"/>
    </source>
</evidence>